<keyword evidence="15" id="KW-1185">Reference proteome</keyword>
<keyword evidence="6" id="KW-0813">Transport</keyword>
<evidence type="ECO:0000256" key="11">
    <source>
        <dbReference type="ARBA" id="ARBA00023010"/>
    </source>
</evidence>
<evidence type="ECO:0000256" key="5">
    <source>
        <dbReference type="ARBA" id="ARBA00014962"/>
    </source>
</evidence>
<evidence type="ECO:0000256" key="10">
    <source>
        <dbReference type="ARBA" id="ARBA00022989"/>
    </source>
</evidence>
<dbReference type="GO" id="GO:0005886">
    <property type="term" value="C:plasma membrane"/>
    <property type="evidence" value="ECO:0007669"/>
    <property type="project" value="UniProtKB-SubCell"/>
</dbReference>
<protein>
    <recommendedName>
        <fullName evidence="5">Sec translocon accessory complex subunit YajC</fullName>
    </recommendedName>
</protein>
<dbReference type="PANTHER" id="PTHR33909:SF1">
    <property type="entry name" value="SEC TRANSLOCON ACCESSORY COMPLEX SUBUNIT YAJC"/>
    <property type="match status" value="1"/>
</dbReference>
<gene>
    <name evidence="14" type="ORF">FHS79_002974</name>
</gene>
<evidence type="ECO:0000256" key="1">
    <source>
        <dbReference type="ARBA" id="ARBA00002061"/>
    </source>
</evidence>
<dbReference type="InterPro" id="IPR003849">
    <property type="entry name" value="Preprotein_translocase_YajC"/>
</dbReference>
<evidence type="ECO:0000256" key="8">
    <source>
        <dbReference type="ARBA" id="ARBA00022692"/>
    </source>
</evidence>
<evidence type="ECO:0000256" key="7">
    <source>
        <dbReference type="ARBA" id="ARBA00022475"/>
    </source>
</evidence>
<dbReference type="PANTHER" id="PTHR33909">
    <property type="entry name" value="SEC TRANSLOCON ACCESSORY COMPLEX SUBUNIT YAJC"/>
    <property type="match status" value="1"/>
</dbReference>
<evidence type="ECO:0000256" key="9">
    <source>
        <dbReference type="ARBA" id="ARBA00022927"/>
    </source>
</evidence>
<dbReference type="Proteomes" id="UP000538147">
    <property type="component" value="Unassembled WGS sequence"/>
</dbReference>
<dbReference type="SMART" id="SM01323">
    <property type="entry name" value="YajC"/>
    <property type="match status" value="1"/>
</dbReference>
<comment type="function">
    <text evidence="1">The SecYEG-SecDF-YajC-YidC holo-translocon (HTL) protein secretase/insertase is a supercomplex required for protein secretion, insertion of proteins into membranes, and assembly of membrane protein complexes. While the SecYEG complex is essential for assembly of a number of proteins and complexes, the SecDF-YajC-YidC subcomplex facilitates these functions.</text>
</comment>
<keyword evidence="10 13" id="KW-1133">Transmembrane helix</keyword>
<keyword evidence="12 13" id="KW-0472">Membrane</keyword>
<keyword evidence="7" id="KW-1003">Cell membrane</keyword>
<evidence type="ECO:0000313" key="15">
    <source>
        <dbReference type="Proteomes" id="UP000538147"/>
    </source>
</evidence>
<proteinExistence type="inferred from homology"/>
<evidence type="ECO:0000256" key="6">
    <source>
        <dbReference type="ARBA" id="ARBA00022448"/>
    </source>
</evidence>
<dbReference type="AlphaFoldDB" id="A0A841LCS0"/>
<accession>A0A841LCS0</accession>
<evidence type="ECO:0000256" key="13">
    <source>
        <dbReference type="SAM" id="Phobius"/>
    </source>
</evidence>
<sequence length="117" mass="12153">MFSTPAYAQAAGAASTDPMVMIIGFAPYLAIFAIFYFLLIRPQQQRVKSHRAMVDAVAKGDEVVTGGGIIGKAMKVEGTEVEVEVASGVKLRVLKATLADVRKPGAAVGSNATAAKA</sequence>
<dbReference type="PRINTS" id="PR01853">
    <property type="entry name" value="YAJCTRNLCASE"/>
</dbReference>
<keyword evidence="11" id="KW-0811">Translocation</keyword>
<dbReference type="Pfam" id="PF02699">
    <property type="entry name" value="YajC"/>
    <property type="match status" value="1"/>
</dbReference>
<evidence type="ECO:0000256" key="3">
    <source>
        <dbReference type="ARBA" id="ARBA00006742"/>
    </source>
</evidence>
<dbReference type="EMBL" id="JACIIV010000024">
    <property type="protein sequence ID" value="MBB6228783.1"/>
    <property type="molecule type" value="Genomic_DNA"/>
</dbReference>
<comment type="similarity">
    <text evidence="3">Belongs to the YajC family.</text>
</comment>
<evidence type="ECO:0000256" key="2">
    <source>
        <dbReference type="ARBA" id="ARBA00004162"/>
    </source>
</evidence>
<comment type="subcellular location">
    <subcellularLocation>
        <location evidence="2">Cell membrane</location>
        <topology evidence="2">Single-pass membrane protein</topology>
    </subcellularLocation>
</comment>
<keyword evidence="8 13" id="KW-0812">Transmembrane</keyword>
<comment type="subunit">
    <text evidence="4">Part of the SecDF-YidC-YajC translocase complex. The SecDF-YidC-YajC translocase forms a supercomplex with SecYEG, called the holo-translocon (HTL).</text>
</comment>
<keyword evidence="9" id="KW-0653">Protein transport</keyword>
<feature type="transmembrane region" description="Helical" evidence="13">
    <location>
        <begin position="20"/>
        <end position="39"/>
    </location>
</feature>
<evidence type="ECO:0000313" key="14">
    <source>
        <dbReference type="EMBL" id="MBB6228783.1"/>
    </source>
</evidence>
<organism evidence="14 15">
    <name type="scientific">Polymorphobacter multimanifer</name>
    <dbReference type="NCBI Taxonomy" id="1070431"/>
    <lineage>
        <taxon>Bacteria</taxon>
        <taxon>Pseudomonadati</taxon>
        <taxon>Pseudomonadota</taxon>
        <taxon>Alphaproteobacteria</taxon>
        <taxon>Sphingomonadales</taxon>
        <taxon>Sphingosinicellaceae</taxon>
        <taxon>Polymorphobacter</taxon>
    </lineage>
</organism>
<dbReference type="GO" id="GO:0015031">
    <property type="term" value="P:protein transport"/>
    <property type="evidence" value="ECO:0007669"/>
    <property type="project" value="UniProtKB-KW"/>
</dbReference>
<evidence type="ECO:0000256" key="12">
    <source>
        <dbReference type="ARBA" id="ARBA00023136"/>
    </source>
</evidence>
<dbReference type="RefSeq" id="WP_184201748.1">
    <property type="nucleotide sequence ID" value="NZ_BMOX01000015.1"/>
</dbReference>
<name>A0A841LCS0_9SPHN</name>
<reference evidence="14 15" key="1">
    <citation type="submission" date="2020-08" db="EMBL/GenBank/DDBJ databases">
        <title>Genomic Encyclopedia of Type Strains, Phase IV (KMG-IV): sequencing the most valuable type-strain genomes for metagenomic binning, comparative biology and taxonomic classification.</title>
        <authorList>
            <person name="Goeker M."/>
        </authorList>
    </citation>
    <scope>NUCLEOTIDE SEQUENCE [LARGE SCALE GENOMIC DNA]</scope>
    <source>
        <strain evidence="14 15">DSM 102189</strain>
    </source>
</reference>
<comment type="caution">
    <text evidence="14">The sequence shown here is derived from an EMBL/GenBank/DDBJ whole genome shotgun (WGS) entry which is preliminary data.</text>
</comment>
<evidence type="ECO:0000256" key="4">
    <source>
        <dbReference type="ARBA" id="ARBA00011718"/>
    </source>
</evidence>
<dbReference type="NCBIfam" id="TIGR00739">
    <property type="entry name" value="yajC"/>
    <property type="match status" value="1"/>
</dbReference>